<reference evidence="4" key="1">
    <citation type="journal article" date="2019" name="Int. J. Syst. Evol. Microbiol.">
        <title>The Global Catalogue of Microorganisms (GCM) 10K type strain sequencing project: providing services to taxonomists for standard genome sequencing and annotation.</title>
        <authorList>
            <consortium name="The Broad Institute Genomics Platform"/>
            <consortium name="The Broad Institute Genome Sequencing Center for Infectious Disease"/>
            <person name="Wu L."/>
            <person name="Ma J."/>
        </authorList>
    </citation>
    <scope>NUCLEOTIDE SEQUENCE [LARGE SCALE GENOMIC DNA]</scope>
    <source>
        <strain evidence="4">CECT 8064</strain>
    </source>
</reference>
<dbReference type="EMBL" id="JBHSFS010000002">
    <property type="protein sequence ID" value="MFC4512161.1"/>
    <property type="molecule type" value="Genomic_DNA"/>
</dbReference>
<dbReference type="Gene3D" id="3.40.50.450">
    <property type="match status" value="1"/>
</dbReference>
<dbReference type="SUPFAM" id="SSF102405">
    <property type="entry name" value="MCP/YpsA-like"/>
    <property type="match status" value="1"/>
</dbReference>
<proteinExistence type="inferred from homology"/>
<comment type="caution">
    <text evidence="3">The sequence shown here is derived from an EMBL/GenBank/DDBJ whole genome shotgun (WGS) entry which is preliminary data.</text>
</comment>
<dbReference type="Proteomes" id="UP001595990">
    <property type="component" value="Unassembled WGS sequence"/>
</dbReference>
<dbReference type="RefSeq" id="WP_417922241.1">
    <property type="nucleotide sequence ID" value="NZ_JBHSFS010000002.1"/>
</dbReference>
<feature type="domain" description="Smf/DprA SLOG" evidence="2">
    <location>
        <begin position="76"/>
        <end position="289"/>
    </location>
</feature>
<keyword evidence="4" id="KW-1185">Reference proteome</keyword>
<evidence type="ECO:0000259" key="2">
    <source>
        <dbReference type="Pfam" id="PF02481"/>
    </source>
</evidence>
<gene>
    <name evidence="3" type="ORF">ACFPEN_04350</name>
</gene>
<dbReference type="InterPro" id="IPR057666">
    <property type="entry name" value="DrpA_SLOG"/>
</dbReference>
<organism evidence="3 4">
    <name type="scientific">Streptomyces ehimensis</name>
    <dbReference type="NCBI Taxonomy" id="68195"/>
    <lineage>
        <taxon>Bacteria</taxon>
        <taxon>Bacillati</taxon>
        <taxon>Actinomycetota</taxon>
        <taxon>Actinomycetes</taxon>
        <taxon>Kitasatosporales</taxon>
        <taxon>Streptomycetaceae</taxon>
        <taxon>Streptomyces</taxon>
    </lineage>
</organism>
<dbReference type="InterPro" id="IPR003488">
    <property type="entry name" value="DprA"/>
</dbReference>
<dbReference type="PANTHER" id="PTHR43022">
    <property type="entry name" value="PROTEIN SMF"/>
    <property type="match status" value="1"/>
</dbReference>
<evidence type="ECO:0000313" key="3">
    <source>
        <dbReference type="EMBL" id="MFC4512161.1"/>
    </source>
</evidence>
<protein>
    <submittedName>
        <fullName evidence="3">DNA-processing protein DprA</fullName>
    </submittedName>
</protein>
<sequence>MNLSHDRDERAARIALTEAAAPQSLRFPPGTSAAELVAAMADLAGSGTQRSRLFTSVLGYDGHRALDEGWKAGARYVIPTDAEWPQALAGLGGQAPLGLWVRGDARLADATEKAVAMAGSMAASDYGRYAATHLSEGLAQLGYTVIAAAAAPGSGIGAATLRGCAAGSGTPVGVLSSGITGRATPPVQRMLDSILSNGGLLVSSYGPGTPTGLAKNVQRTSAMAALSRAVTLLEGHSLKWEVAARAAERFDRALLAVPGPITSQLSDLPNELIRQGRARAVTSATNIAARAATRP</sequence>
<evidence type="ECO:0000313" key="4">
    <source>
        <dbReference type="Proteomes" id="UP001595990"/>
    </source>
</evidence>
<name>A0ABV9BBL1_9ACTN</name>
<comment type="similarity">
    <text evidence="1">Belongs to the DprA/Smf family.</text>
</comment>
<dbReference type="Pfam" id="PF02481">
    <property type="entry name" value="DNA_processg_A"/>
    <property type="match status" value="1"/>
</dbReference>
<evidence type="ECO:0000256" key="1">
    <source>
        <dbReference type="ARBA" id="ARBA00006525"/>
    </source>
</evidence>
<dbReference type="PANTHER" id="PTHR43022:SF1">
    <property type="entry name" value="PROTEIN SMF"/>
    <property type="match status" value="1"/>
</dbReference>
<accession>A0ABV9BBL1</accession>